<dbReference type="NCBIfam" id="TIGR00254">
    <property type="entry name" value="GGDEF"/>
    <property type="match status" value="1"/>
</dbReference>
<feature type="domain" description="EAL" evidence="3">
    <location>
        <begin position="566"/>
        <end position="822"/>
    </location>
</feature>
<dbReference type="Gene3D" id="6.10.340.10">
    <property type="match status" value="1"/>
</dbReference>
<evidence type="ECO:0000313" key="6">
    <source>
        <dbReference type="EMBL" id="MCV2401866.1"/>
    </source>
</evidence>
<reference evidence="6 7" key="1">
    <citation type="submission" date="2022-10" db="EMBL/GenBank/DDBJ databases">
        <title>Marinomonas transparenta sp. nov. and Marinomonas sargassi sp. nov., isolated from marine alga (Sargassum natans (L.) Gaillon).</title>
        <authorList>
            <person name="Wang Y."/>
        </authorList>
    </citation>
    <scope>NUCLEOTIDE SEQUENCE [LARGE SCALE GENOMIC DNA]</scope>
    <source>
        <strain evidence="6 7">C2222</strain>
    </source>
</reference>
<feature type="coiled-coil region" evidence="1">
    <location>
        <begin position="127"/>
        <end position="154"/>
    </location>
</feature>
<dbReference type="Pfam" id="PF00990">
    <property type="entry name" value="GGDEF"/>
    <property type="match status" value="1"/>
</dbReference>
<dbReference type="InterPro" id="IPR043128">
    <property type="entry name" value="Rev_trsase/Diguanyl_cyclase"/>
</dbReference>
<evidence type="ECO:0000256" key="1">
    <source>
        <dbReference type="SAM" id="Coils"/>
    </source>
</evidence>
<dbReference type="InterPro" id="IPR052155">
    <property type="entry name" value="Biofilm_reg_signaling"/>
</dbReference>
<keyword evidence="2" id="KW-0812">Transmembrane</keyword>
<dbReference type="PROSITE" id="PS50885">
    <property type="entry name" value="HAMP"/>
    <property type="match status" value="1"/>
</dbReference>
<dbReference type="CDD" id="cd01948">
    <property type="entry name" value="EAL"/>
    <property type="match status" value="1"/>
</dbReference>
<dbReference type="CDD" id="cd06225">
    <property type="entry name" value="HAMP"/>
    <property type="match status" value="1"/>
</dbReference>
<feature type="domain" description="HAMP" evidence="4">
    <location>
        <begin position="329"/>
        <end position="381"/>
    </location>
</feature>
<keyword evidence="2" id="KW-0472">Membrane</keyword>
<dbReference type="EMBL" id="JAOVZB010000001">
    <property type="protein sequence ID" value="MCV2401866.1"/>
    <property type="molecule type" value="Genomic_DNA"/>
</dbReference>
<sequence>MKLHNLTITQRLIFSNLLSLMILSFAIIMVIRSSYLVESTFKTQSQGHVEILTKNSDISRQVSSLTSRVKLLEQTFLFSETTLSKEATKIDLELQQLNELSANPELADKVDDFVDNFHRFLGSSLSLNRILKKIQEIDDQLEEQIDELAFHINQGELEITILGGDLHDEHNHTLIPMLREAFLTTGKIVESVHSRITPETEKVLIIEAEKELAILALHLESVDISVDIDSPELASHIRKMQITLRKYHAALSRIKANLAQRWGVMSSLVDSQNQLIALVEKTEKEVQIEAFELAKKLEAEISESRLNAILTSVFAFLISILLVSLVVKKHIRKPLNDLSAGFARIESDGTSRPINLHRTDEWNHIENTFNQMAERLSATYAELNAEKKNFDFLAHHDPLTGLANRLLGTQKLNEAIVKAKEKDSSFFLIYLDVDEFKTINDSLGHTAGDNLLIDVAHILEELVEGVGFVARMGGDEFMLVAEDRRANSEEMFLLEQINQSLRKSYLIDNKNVFVSASIGVCQFPYHGSDDETLIRNADTAMYHAKRNGKDQYRIYDDRMTLEVTDIIETNAGLRQAIANNELVVYFQPNLNLTSKKVMGAEALVRWQHPTLGLLQPAEFLEIAEKSDLIIDIDKWVFGEVARLISEWQKNGEDVADIAVSVNFSSRMFYMPDLSDQLKTILEESGCQPHQLILEITERDMMRDYDTCIETIVELRKQGYRIAIDDFGTGYSSLSVVKNLSADFLKLDRSFIQDLDTSTLDYEITRAVLTLAQILDLRVIAEGVENQRQLDHLCELGCNKAQGFFFSKPLPVEGWLEFLSEHR</sequence>
<dbReference type="Pfam" id="PF00672">
    <property type="entry name" value="HAMP"/>
    <property type="match status" value="1"/>
</dbReference>
<accession>A0ABT2YPU3</accession>
<keyword evidence="7" id="KW-1185">Reference proteome</keyword>
<dbReference type="SMART" id="SM00304">
    <property type="entry name" value="HAMP"/>
    <property type="match status" value="1"/>
</dbReference>
<dbReference type="SUPFAM" id="SSF141868">
    <property type="entry name" value="EAL domain-like"/>
    <property type="match status" value="1"/>
</dbReference>
<dbReference type="PROSITE" id="PS50883">
    <property type="entry name" value="EAL"/>
    <property type="match status" value="1"/>
</dbReference>
<gene>
    <name evidence="6" type="ORF">OFY17_03105</name>
</gene>
<dbReference type="SMART" id="SM00267">
    <property type="entry name" value="GGDEF"/>
    <property type="match status" value="1"/>
</dbReference>
<comment type="caution">
    <text evidence="6">The sequence shown here is derived from an EMBL/GenBank/DDBJ whole genome shotgun (WGS) entry which is preliminary data.</text>
</comment>
<dbReference type="InterPro" id="IPR035919">
    <property type="entry name" value="EAL_sf"/>
</dbReference>
<feature type="domain" description="GGDEF" evidence="5">
    <location>
        <begin position="424"/>
        <end position="557"/>
    </location>
</feature>
<dbReference type="PROSITE" id="PS50887">
    <property type="entry name" value="GGDEF"/>
    <property type="match status" value="1"/>
</dbReference>
<feature type="transmembrane region" description="Helical" evidence="2">
    <location>
        <begin position="12"/>
        <end position="31"/>
    </location>
</feature>
<dbReference type="Gene3D" id="3.20.20.450">
    <property type="entry name" value="EAL domain"/>
    <property type="match status" value="1"/>
</dbReference>
<evidence type="ECO:0000313" key="7">
    <source>
        <dbReference type="Proteomes" id="UP001209713"/>
    </source>
</evidence>
<evidence type="ECO:0000259" key="5">
    <source>
        <dbReference type="PROSITE" id="PS50887"/>
    </source>
</evidence>
<dbReference type="PANTHER" id="PTHR44757">
    <property type="entry name" value="DIGUANYLATE CYCLASE DGCP"/>
    <property type="match status" value="1"/>
</dbReference>
<name>A0ABT2YPU3_9GAMM</name>
<dbReference type="InterPro" id="IPR000160">
    <property type="entry name" value="GGDEF_dom"/>
</dbReference>
<evidence type="ECO:0000259" key="4">
    <source>
        <dbReference type="PROSITE" id="PS50885"/>
    </source>
</evidence>
<dbReference type="RefSeq" id="WP_263529239.1">
    <property type="nucleotide sequence ID" value="NZ_JAOVZB010000001.1"/>
</dbReference>
<dbReference type="SUPFAM" id="SSF55073">
    <property type="entry name" value="Nucleotide cyclase"/>
    <property type="match status" value="1"/>
</dbReference>
<evidence type="ECO:0000259" key="3">
    <source>
        <dbReference type="PROSITE" id="PS50883"/>
    </source>
</evidence>
<keyword evidence="2" id="KW-1133">Transmembrane helix</keyword>
<dbReference type="Proteomes" id="UP001209713">
    <property type="component" value="Unassembled WGS sequence"/>
</dbReference>
<keyword evidence="1" id="KW-0175">Coiled coil</keyword>
<organism evidence="6 7">
    <name type="scientific">Marinomonas sargassi</name>
    <dbReference type="NCBI Taxonomy" id="2984494"/>
    <lineage>
        <taxon>Bacteria</taxon>
        <taxon>Pseudomonadati</taxon>
        <taxon>Pseudomonadota</taxon>
        <taxon>Gammaproteobacteria</taxon>
        <taxon>Oceanospirillales</taxon>
        <taxon>Oceanospirillaceae</taxon>
        <taxon>Marinomonas</taxon>
    </lineage>
</organism>
<dbReference type="SUPFAM" id="SSF158472">
    <property type="entry name" value="HAMP domain-like"/>
    <property type="match status" value="1"/>
</dbReference>
<proteinExistence type="predicted"/>
<dbReference type="SMART" id="SM00052">
    <property type="entry name" value="EAL"/>
    <property type="match status" value="1"/>
</dbReference>
<dbReference type="Pfam" id="PF00563">
    <property type="entry name" value="EAL"/>
    <property type="match status" value="1"/>
</dbReference>
<dbReference type="InterPro" id="IPR003660">
    <property type="entry name" value="HAMP_dom"/>
</dbReference>
<dbReference type="InterPro" id="IPR001633">
    <property type="entry name" value="EAL_dom"/>
</dbReference>
<dbReference type="CDD" id="cd01949">
    <property type="entry name" value="GGDEF"/>
    <property type="match status" value="1"/>
</dbReference>
<evidence type="ECO:0000256" key="2">
    <source>
        <dbReference type="SAM" id="Phobius"/>
    </source>
</evidence>
<protein>
    <submittedName>
        <fullName evidence="6">EAL domain-containing protein</fullName>
    </submittedName>
</protein>
<dbReference type="PANTHER" id="PTHR44757:SF2">
    <property type="entry name" value="BIOFILM ARCHITECTURE MAINTENANCE PROTEIN MBAA"/>
    <property type="match status" value="1"/>
</dbReference>
<dbReference type="InterPro" id="IPR029787">
    <property type="entry name" value="Nucleotide_cyclase"/>
</dbReference>
<dbReference type="Gene3D" id="3.30.70.270">
    <property type="match status" value="1"/>
</dbReference>